<dbReference type="OrthoDB" id="411361at2"/>
<evidence type="ECO:0000313" key="3">
    <source>
        <dbReference type="Proteomes" id="UP000184389"/>
    </source>
</evidence>
<dbReference type="STRING" id="1123281.SAMN02745180_00901"/>
<gene>
    <name evidence="2" type="ORF">SAMN02745180_00901</name>
</gene>
<dbReference type="EMBL" id="FQXR01000004">
    <property type="protein sequence ID" value="SHH74630.1"/>
    <property type="molecule type" value="Genomic_DNA"/>
</dbReference>
<sequence>MKRKTNAMQHCILLLAIIIAFSSLTSSFAIGVSEEEYISELKQLRDNIYHRYKTSANSQWEWANIGFYEGMNNGIKGGYRKTIEDLPEGLDFYGTIGGLDSRSIAGMGGTVAGTVIALTAMGIDASNLKPFEIDDKPFRTRDGKDATNLVKFIYDSNPGGINFCTWGLIALDMGNYSTPSDANSTREKLLEKILNHEYGSDGFAVDMVAMLMQSIYPYRNDPIYGERVKDKLEHGLDLFQGHKTANKVEPMGEDFIFNSWGAPNSESTAHVIIALCNMGIDPFTDYRFSRGTNDNMIFNWVNRFTTNNHDGFGHTDNRYNGIGTEQGMYALQCYINFIENGGKKPYSLWYDGVPFNFGKSDTAEEPIISFELLGQKGEISHKTNTITIIMENPVSIQKLKNVKPKIELGSDYTLNENMEGTMDFTKDEVIYTIKHKDGTTIDYTINIVNGSSWFNKFMLRGVEGKIDKLKNEVKIVLPFGVYTDNIKPNIAVIQSIDKNVKVQPDINLPIDFSKKEGTKFILSSEEGNRKVEYTILTDYTEAEGYSKIKEFSIGEHKAKIDGHSIVFTLPKGVSKEEFIEENKNKTPVIKGKYYESIDPNPNHTGNLKNSLDDYLKDYVLVDEDGKVNLYNVKFVEDKSSSNLPSKDPEEDKKPNKEKQLNIESFKIGTQEGQIDNINGRIFIELPYELDLTNVTPIITISRGYICPASGRSINLNRPVIFILRDGDEIKKYNLIVIISEPKPATKLWQYIEQYSDLEDYQVIIGGED</sequence>
<proteinExistence type="predicted"/>
<evidence type="ECO:0000313" key="2">
    <source>
        <dbReference type="EMBL" id="SHH74630.1"/>
    </source>
</evidence>
<dbReference type="AlphaFoldDB" id="A0A1M5VHE1"/>
<feature type="region of interest" description="Disordered" evidence="1">
    <location>
        <begin position="639"/>
        <end position="658"/>
    </location>
</feature>
<dbReference type="Proteomes" id="UP000184389">
    <property type="component" value="Unassembled WGS sequence"/>
</dbReference>
<keyword evidence="3" id="KW-1185">Reference proteome</keyword>
<accession>A0A1M5VHE1</accession>
<feature type="compositionally biased region" description="Basic and acidic residues" evidence="1">
    <location>
        <begin position="646"/>
        <end position="658"/>
    </location>
</feature>
<evidence type="ECO:0000256" key="1">
    <source>
        <dbReference type="SAM" id="MobiDB-lite"/>
    </source>
</evidence>
<dbReference type="Gene3D" id="2.60.40.2340">
    <property type="match status" value="2"/>
</dbReference>
<protein>
    <submittedName>
        <fullName evidence="2">Uncharacterized protein</fullName>
    </submittedName>
</protein>
<reference evidence="2 3" key="1">
    <citation type="submission" date="2016-11" db="EMBL/GenBank/DDBJ databases">
        <authorList>
            <person name="Jaros S."/>
            <person name="Januszkiewicz K."/>
            <person name="Wedrychowicz H."/>
        </authorList>
    </citation>
    <scope>NUCLEOTIDE SEQUENCE [LARGE SCALE GENOMIC DNA]</scope>
    <source>
        <strain evidence="2 3">DSM 13106</strain>
    </source>
</reference>
<dbReference type="RefSeq" id="WP_072743530.1">
    <property type="nucleotide sequence ID" value="NZ_FQXR01000004.1"/>
</dbReference>
<name>A0A1M5VHE1_9FIRM</name>
<organism evidence="2 3">
    <name type="scientific">Sporanaerobacter acetigenes DSM 13106</name>
    <dbReference type="NCBI Taxonomy" id="1123281"/>
    <lineage>
        <taxon>Bacteria</taxon>
        <taxon>Bacillati</taxon>
        <taxon>Bacillota</taxon>
        <taxon>Tissierellia</taxon>
        <taxon>Tissierellales</taxon>
        <taxon>Sporanaerobacteraceae</taxon>
        <taxon>Sporanaerobacter</taxon>
    </lineage>
</organism>